<name>A0A368X3K7_MARNT</name>
<organism evidence="3 4">
    <name type="scientific">Marinobacter nauticus</name>
    <name type="common">Marinobacter hydrocarbonoclasticus</name>
    <name type="synonym">Marinobacter aquaeolei</name>
    <dbReference type="NCBI Taxonomy" id="2743"/>
    <lineage>
        <taxon>Bacteria</taxon>
        <taxon>Pseudomonadati</taxon>
        <taxon>Pseudomonadota</taxon>
        <taxon>Gammaproteobacteria</taxon>
        <taxon>Pseudomonadales</taxon>
        <taxon>Marinobacteraceae</taxon>
        <taxon>Marinobacter</taxon>
    </lineage>
</organism>
<feature type="region of interest" description="Disordered" evidence="1">
    <location>
        <begin position="80"/>
        <end position="99"/>
    </location>
</feature>
<evidence type="ECO:0000256" key="1">
    <source>
        <dbReference type="SAM" id="MobiDB-lite"/>
    </source>
</evidence>
<gene>
    <name evidence="3" type="ORF">DET61_1233</name>
</gene>
<sequence length="164" mass="18073">MTRQSSDAGEVNVQREKVDAFSERVAIAIKKAGGATLMAQKAEVSGSVLRKWRSGQSDPSRTNLVKMARAAGVSLEWLATGEGDPEGDAQAPRESPEPEFELDLENLEEVAAKVLAMLEKHRPDISARAKARIVRLVYEFYVRQGKPMDEASLNNVIELAAFRY</sequence>
<dbReference type="InterPro" id="IPR010982">
    <property type="entry name" value="Lambda_DNA-bd_dom_sf"/>
</dbReference>
<proteinExistence type="predicted"/>
<dbReference type="RefSeq" id="WP_181861343.1">
    <property type="nucleotide sequence ID" value="NZ_QPJI01000023.1"/>
</dbReference>
<protein>
    <submittedName>
        <fullName evidence="3">Helix-turn-helix protein</fullName>
    </submittedName>
</protein>
<dbReference type="GO" id="GO:0003677">
    <property type="term" value="F:DNA binding"/>
    <property type="evidence" value="ECO:0007669"/>
    <property type="project" value="InterPro"/>
</dbReference>
<dbReference type="EMBL" id="QPJI01000023">
    <property type="protein sequence ID" value="RCW62601.1"/>
    <property type="molecule type" value="Genomic_DNA"/>
</dbReference>
<dbReference type="PROSITE" id="PS50943">
    <property type="entry name" value="HTH_CROC1"/>
    <property type="match status" value="1"/>
</dbReference>
<evidence type="ECO:0000313" key="4">
    <source>
        <dbReference type="Proteomes" id="UP000253647"/>
    </source>
</evidence>
<evidence type="ECO:0000259" key="2">
    <source>
        <dbReference type="PROSITE" id="PS50943"/>
    </source>
</evidence>
<dbReference type="SUPFAM" id="SSF47413">
    <property type="entry name" value="lambda repressor-like DNA-binding domains"/>
    <property type="match status" value="1"/>
</dbReference>
<dbReference type="Proteomes" id="UP000253647">
    <property type="component" value="Unassembled WGS sequence"/>
</dbReference>
<reference evidence="3 4" key="1">
    <citation type="submission" date="2018-07" db="EMBL/GenBank/DDBJ databases">
        <title>Freshwater and sediment microbial communities from various areas in North America, analyzing microbe dynamics in response to fracking.</title>
        <authorList>
            <person name="Lamendella R."/>
        </authorList>
    </citation>
    <scope>NUCLEOTIDE SEQUENCE [LARGE SCALE GENOMIC DNA]</scope>
    <source>
        <strain evidence="3 4">105B</strain>
    </source>
</reference>
<dbReference type="InterPro" id="IPR001387">
    <property type="entry name" value="Cro/C1-type_HTH"/>
</dbReference>
<accession>A0A368X3K7</accession>
<dbReference type="AlphaFoldDB" id="A0A368X3K7"/>
<feature type="domain" description="HTH cro/C1-type" evidence="2">
    <location>
        <begin position="38"/>
        <end position="78"/>
    </location>
</feature>
<dbReference type="CDD" id="cd00093">
    <property type="entry name" value="HTH_XRE"/>
    <property type="match status" value="1"/>
</dbReference>
<dbReference type="Pfam" id="PF01381">
    <property type="entry name" value="HTH_3"/>
    <property type="match status" value="1"/>
</dbReference>
<dbReference type="Gene3D" id="1.10.260.40">
    <property type="entry name" value="lambda repressor-like DNA-binding domains"/>
    <property type="match status" value="1"/>
</dbReference>
<comment type="caution">
    <text evidence="3">The sequence shown here is derived from an EMBL/GenBank/DDBJ whole genome shotgun (WGS) entry which is preliminary data.</text>
</comment>
<evidence type="ECO:0000313" key="3">
    <source>
        <dbReference type="EMBL" id="RCW62601.1"/>
    </source>
</evidence>